<dbReference type="CDD" id="cd01335">
    <property type="entry name" value="Radical_SAM"/>
    <property type="match status" value="1"/>
</dbReference>
<dbReference type="PANTHER" id="PTHR43273:SF3">
    <property type="entry name" value="ANAEROBIC SULFATASE-MATURATING ENZYME HOMOLOG ASLB-RELATED"/>
    <property type="match status" value="1"/>
</dbReference>
<dbReference type="SUPFAM" id="SSF102114">
    <property type="entry name" value="Radical SAM enzymes"/>
    <property type="match status" value="1"/>
</dbReference>
<dbReference type="PROSITE" id="PS51918">
    <property type="entry name" value="RADICAL_SAM"/>
    <property type="match status" value="1"/>
</dbReference>
<accession>A0AAW4YJ85</accession>
<dbReference type="PANTHER" id="PTHR43273">
    <property type="entry name" value="ANAEROBIC SULFATASE-MATURATING ENZYME HOMOLOG ASLB-RELATED"/>
    <property type="match status" value="1"/>
</dbReference>
<organism evidence="9 10">
    <name type="scientific">Segatella copri</name>
    <dbReference type="NCBI Taxonomy" id="165179"/>
    <lineage>
        <taxon>Bacteria</taxon>
        <taxon>Pseudomonadati</taxon>
        <taxon>Bacteroidota</taxon>
        <taxon>Bacteroidia</taxon>
        <taxon>Bacteroidales</taxon>
        <taxon>Prevotellaceae</taxon>
        <taxon>Segatella</taxon>
    </lineage>
</organism>
<keyword evidence="3" id="KW-0949">S-adenosyl-L-methionine</keyword>
<dbReference type="InterPro" id="IPR023867">
    <property type="entry name" value="Sulphatase_maturase_rSAM"/>
</dbReference>
<evidence type="ECO:0000313" key="9">
    <source>
        <dbReference type="EMBL" id="MCE4121508.1"/>
    </source>
</evidence>
<dbReference type="GO" id="GO:0046872">
    <property type="term" value="F:metal ion binding"/>
    <property type="evidence" value="ECO:0007669"/>
    <property type="project" value="UniProtKB-KW"/>
</dbReference>
<keyword evidence="5" id="KW-0408">Iron</keyword>
<feature type="domain" description="Radical SAM core" evidence="8">
    <location>
        <begin position="7"/>
        <end position="250"/>
    </location>
</feature>
<keyword evidence="4" id="KW-0479">Metal-binding</keyword>
<evidence type="ECO:0000256" key="3">
    <source>
        <dbReference type="ARBA" id="ARBA00022691"/>
    </source>
</evidence>
<dbReference type="InterPro" id="IPR058240">
    <property type="entry name" value="rSAM_sf"/>
</dbReference>
<dbReference type="Pfam" id="PF04055">
    <property type="entry name" value="Radical_SAM"/>
    <property type="match status" value="1"/>
</dbReference>
<evidence type="ECO:0000256" key="2">
    <source>
        <dbReference type="ARBA" id="ARBA00022485"/>
    </source>
</evidence>
<name>A0AAW4YJ85_9BACT</name>
<dbReference type="InterPro" id="IPR034491">
    <property type="entry name" value="Anaerob_Ser_sulfatase-maturase"/>
</dbReference>
<gene>
    <name evidence="9" type="ORF">LYY06_04390</name>
</gene>
<evidence type="ECO:0000313" key="10">
    <source>
        <dbReference type="Proteomes" id="UP001200307"/>
    </source>
</evidence>
<dbReference type="NCBIfam" id="TIGR03942">
    <property type="entry name" value="sulfatase_rSAM"/>
    <property type="match status" value="1"/>
</dbReference>
<dbReference type="RefSeq" id="WP_233338792.1">
    <property type="nucleotide sequence ID" value="NZ_JAJTVO010000005.1"/>
</dbReference>
<evidence type="ECO:0000259" key="8">
    <source>
        <dbReference type="PROSITE" id="PS51918"/>
    </source>
</evidence>
<comment type="similarity">
    <text evidence="7">Belongs to the radical SAM superfamily. Anaerobic sulfatase-maturating enzyme family.</text>
</comment>
<proteinExistence type="inferred from homology"/>
<comment type="cofactor">
    <cofactor evidence="1">
        <name>[4Fe-4S] cluster</name>
        <dbReference type="ChEBI" id="CHEBI:49883"/>
    </cofactor>
</comment>
<evidence type="ECO:0000256" key="4">
    <source>
        <dbReference type="ARBA" id="ARBA00022723"/>
    </source>
</evidence>
<comment type="caution">
    <text evidence="9">The sequence shown here is derived from an EMBL/GenBank/DDBJ whole genome shotgun (WGS) entry which is preliminary data.</text>
</comment>
<dbReference type="SFLD" id="SFLDG01067">
    <property type="entry name" value="SPASM/twitch_domain_containing"/>
    <property type="match status" value="1"/>
</dbReference>
<evidence type="ECO:0000256" key="7">
    <source>
        <dbReference type="ARBA" id="ARBA00023601"/>
    </source>
</evidence>
<dbReference type="InterPro" id="IPR047207">
    <property type="entry name" value="SPASM_anSME"/>
</dbReference>
<dbReference type="InterPro" id="IPR023885">
    <property type="entry name" value="4Fe4S-binding_SPASM_dom"/>
</dbReference>
<dbReference type="NCBIfam" id="TIGR04085">
    <property type="entry name" value="rSAM_more_4Fe4S"/>
    <property type="match status" value="1"/>
</dbReference>
<keyword evidence="6" id="KW-0411">Iron-sulfur</keyword>
<dbReference type="CDD" id="cd21120">
    <property type="entry name" value="SPASM_anSME"/>
    <property type="match status" value="1"/>
</dbReference>
<dbReference type="SFLD" id="SFLDG01072">
    <property type="entry name" value="dehydrogenase_like"/>
    <property type="match status" value="1"/>
</dbReference>
<dbReference type="SFLD" id="SFLDS00029">
    <property type="entry name" value="Radical_SAM"/>
    <property type="match status" value="1"/>
</dbReference>
<sequence>MNDNIANPFAKPLYVMLKPAGAHCNLACKYCYYLEKNKLYPTAQRHLMSDEILEQFTREYIEAQTMSQVLFTWHGGEPLLRSIDFYRKALSLQQKYAGGRRIDNVIQTNGTLLTDEWCEFFAQNHWLVGISIDGPQPDHDHYRLTAAGKPSWKKVMQGIKLLKKHGVEWNAMAVVNAYNANHPLEFYRFFKENGCQFLQFTPIVERLTRHEDGRTLASLADKDEISLSEASVAPEQWGYFLCAIFDEWVRKDVGKIFVEIFDCTLANWMGVSPGICAYSKECGHAGVMEPNGDVYSCDHFVFPEYKLGNIRDHSLIDMLYGEQQQEFSRLKHSSLPRQCKECDMEFACHGECPKNRFMKDKYGDSGLNYLCPGYYHYYQHVAPYMDYMKQELMSQRPPSNIMKVVQ</sequence>
<reference evidence="9" key="1">
    <citation type="submission" date="2021-12" db="EMBL/GenBank/DDBJ databases">
        <authorList>
            <person name="Lv X."/>
        </authorList>
    </citation>
    <scope>NUCLEOTIDE SEQUENCE</scope>
    <source>
        <strain evidence="9">HF2106</strain>
    </source>
</reference>
<dbReference type="SFLD" id="SFLDG01384">
    <property type="entry name" value="thioether_bond_formation_requi"/>
    <property type="match status" value="1"/>
</dbReference>
<dbReference type="InterPro" id="IPR013785">
    <property type="entry name" value="Aldolase_TIM"/>
</dbReference>
<evidence type="ECO:0000256" key="5">
    <source>
        <dbReference type="ARBA" id="ARBA00023004"/>
    </source>
</evidence>
<dbReference type="EMBL" id="JAJTVO010000005">
    <property type="protein sequence ID" value="MCE4121508.1"/>
    <property type="molecule type" value="Genomic_DNA"/>
</dbReference>
<keyword evidence="2" id="KW-0004">4Fe-4S</keyword>
<dbReference type="Pfam" id="PF13186">
    <property type="entry name" value="SPASM"/>
    <property type="match status" value="1"/>
</dbReference>
<dbReference type="GO" id="GO:0051539">
    <property type="term" value="F:4 iron, 4 sulfur cluster binding"/>
    <property type="evidence" value="ECO:0007669"/>
    <property type="project" value="UniProtKB-KW"/>
</dbReference>
<dbReference type="NCBIfam" id="NF010308">
    <property type="entry name" value="PRK13745.1"/>
    <property type="match status" value="1"/>
</dbReference>
<dbReference type="AlphaFoldDB" id="A0AAW4YJ85"/>
<dbReference type="SFLD" id="SFLDF00285">
    <property type="entry name" value="anaerobic_Ser-type_sulfatase-m"/>
    <property type="match status" value="1"/>
</dbReference>
<dbReference type="InterPro" id="IPR007197">
    <property type="entry name" value="rSAM"/>
</dbReference>
<dbReference type="Gene3D" id="3.20.20.70">
    <property type="entry name" value="Aldolase class I"/>
    <property type="match status" value="1"/>
</dbReference>
<evidence type="ECO:0000256" key="1">
    <source>
        <dbReference type="ARBA" id="ARBA00001966"/>
    </source>
</evidence>
<dbReference type="SFLD" id="SFLDG01386">
    <property type="entry name" value="main_SPASM_domain-containing"/>
    <property type="match status" value="1"/>
</dbReference>
<dbReference type="GO" id="GO:0016491">
    <property type="term" value="F:oxidoreductase activity"/>
    <property type="evidence" value="ECO:0007669"/>
    <property type="project" value="InterPro"/>
</dbReference>
<protein>
    <submittedName>
        <fullName evidence="9">Anaerobic sulfatase-maturation protein</fullName>
    </submittedName>
</protein>
<evidence type="ECO:0000256" key="6">
    <source>
        <dbReference type="ARBA" id="ARBA00023014"/>
    </source>
</evidence>
<dbReference type="Proteomes" id="UP001200307">
    <property type="component" value="Unassembled WGS sequence"/>
</dbReference>